<protein>
    <recommendedName>
        <fullName evidence="13">Acyl carrier protein</fullName>
    </recommendedName>
</protein>
<evidence type="ECO:0000256" key="13">
    <source>
        <dbReference type="RuleBase" id="RU000722"/>
    </source>
</evidence>
<dbReference type="GO" id="GO:0000036">
    <property type="term" value="F:acyl carrier activity"/>
    <property type="evidence" value="ECO:0007669"/>
    <property type="project" value="TreeGrafter"/>
</dbReference>
<keyword evidence="5 13" id="KW-0444">Lipid biosynthesis</keyword>
<evidence type="ECO:0000256" key="2">
    <source>
        <dbReference type="ARBA" id="ARBA00010930"/>
    </source>
</evidence>
<comment type="similarity">
    <text evidence="2">Belongs to the acyl carrier protein (ACP) family.</text>
</comment>
<keyword evidence="10" id="KW-0443">Lipid metabolism</keyword>
<dbReference type="GO" id="GO:0000035">
    <property type="term" value="F:acyl binding"/>
    <property type="evidence" value="ECO:0007669"/>
    <property type="project" value="TreeGrafter"/>
</dbReference>
<dbReference type="Pfam" id="PF00550">
    <property type="entry name" value="PP-binding"/>
    <property type="match status" value="1"/>
</dbReference>
<dbReference type="PANTHER" id="PTHR20863:SF28">
    <property type="entry name" value="ACYL CARRIER PROTEIN, MITOCHONDRIAL"/>
    <property type="match status" value="1"/>
</dbReference>
<keyword evidence="11" id="KW-0496">Mitochondrion</keyword>
<feature type="domain" description="Carrier" evidence="14">
    <location>
        <begin position="47"/>
        <end position="125"/>
    </location>
</feature>
<comment type="subcellular location">
    <subcellularLocation>
        <location evidence="1">Mitochondrion</location>
    </subcellularLocation>
</comment>
<evidence type="ECO:0000256" key="4">
    <source>
        <dbReference type="ARBA" id="ARBA00022450"/>
    </source>
</evidence>
<dbReference type="AlphaFoldDB" id="A0A077ZYD1"/>
<evidence type="ECO:0000256" key="9">
    <source>
        <dbReference type="ARBA" id="ARBA00022982"/>
    </source>
</evidence>
<evidence type="ECO:0000256" key="7">
    <source>
        <dbReference type="ARBA" id="ARBA00022832"/>
    </source>
</evidence>
<keyword evidence="6" id="KW-0597">Phosphoprotein</keyword>
<proteinExistence type="inferred from homology"/>
<evidence type="ECO:0000313" key="15">
    <source>
        <dbReference type="EMBL" id="CDW74931.1"/>
    </source>
</evidence>
<dbReference type="InParanoid" id="A0A077ZYD1"/>
<comment type="function">
    <text evidence="13">Carrier of the growing fatty acid chain in fatty acid biosynthesis.</text>
</comment>
<evidence type="ECO:0000256" key="6">
    <source>
        <dbReference type="ARBA" id="ARBA00022553"/>
    </source>
</evidence>
<dbReference type="InterPro" id="IPR036736">
    <property type="entry name" value="ACP-like_sf"/>
</dbReference>
<keyword evidence="16" id="KW-1185">Reference proteome</keyword>
<dbReference type="SUPFAM" id="SSF47336">
    <property type="entry name" value="ACP-like"/>
    <property type="match status" value="1"/>
</dbReference>
<dbReference type="InterPro" id="IPR009081">
    <property type="entry name" value="PP-bd_ACP"/>
</dbReference>
<keyword evidence="9" id="KW-0249">Electron transport</keyword>
<keyword evidence="12 13" id="KW-0275">Fatty acid biosynthesis</keyword>
<keyword evidence="3" id="KW-0813">Transport</keyword>
<dbReference type="PROSITE" id="PS50075">
    <property type="entry name" value="CARRIER"/>
    <property type="match status" value="1"/>
</dbReference>
<dbReference type="InterPro" id="IPR003231">
    <property type="entry name" value="ACP"/>
</dbReference>
<dbReference type="OrthoDB" id="448946at2759"/>
<accession>A0A077ZYD1</accession>
<evidence type="ECO:0000313" key="16">
    <source>
        <dbReference type="Proteomes" id="UP000039865"/>
    </source>
</evidence>
<keyword evidence="8" id="KW-0809">Transit peptide</keyword>
<evidence type="ECO:0000256" key="3">
    <source>
        <dbReference type="ARBA" id="ARBA00022448"/>
    </source>
</evidence>
<dbReference type="GO" id="GO:0005739">
    <property type="term" value="C:mitochondrion"/>
    <property type="evidence" value="ECO:0007669"/>
    <property type="project" value="UniProtKB-SubCell"/>
</dbReference>
<sequence>MAPQRYFMDRLGLEPQSGIATQEQLKAGEVSLWKEQTKQQETALVLKDRDQIEKYVLSIVRNYFRTTKKAKVALDSNLREHGLDSLDLIELVIQIEDELGYVIDAENLLKFQKPKHFVNFIAQLEAYKHEFHRLPHEGIHANFSFREAFPGLPGEKKAKNDHH</sequence>
<evidence type="ECO:0000256" key="10">
    <source>
        <dbReference type="ARBA" id="ARBA00023098"/>
    </source>
</evidence>
<evidence type="ECO:0000256" key="11">
    <source>
        <dbReference type="ARBA" id="ARBA00023128"/>
    </source>
</evidence>
<keyword evidence="4 13" id="KW-0596">Phosphopantetheine</keyword>
<dbReference type="Gene3D" id="1.10.1200.10">
    <property type="entry name" value="ACP-like"/>
    <property type="match status" value="1"/>
</dbReference>
<name>A0A077ZYD1_STYLE</name>
<evidence type="ECO:0000256" key="8">
    <source>
        <dbReference type="ARBA" id="ARBA00022946"/>
    </source>
</evidence>
<organism evidence="15 16">
    <name type="scientific">Stylonychia lemnae</name>
    <name type="common">Ciliate</name>
    <dbReference type="NCBI Taxonomy" id="5949"/>
    <lineage>
        <taxon>Eukaryota</taxon>
        <taxon>Sar</taxon>
        <taxon>Alveolata</taxon>
        <taxon>Ciliophora</taxon>
        <taxon>Intramacronucleata</taxon>
        <taxon>Spirotrichea</taxon>
        <taxon>Stichotrichia</taxon>
        <taxon>Sporadotrichida</taxon>
        <taxon>Oxytrichidae</taxon>
        <taxon>Stylonychinae</taxon>
        <taxon>Stylonychia</taxon>
    </lineage>
</organism>
<evidence type="ECO:0000256" key="1">
    <source>
        <dbReference type="ARBA" id="ARBA00004173"/>
    </source>
</evidence>
<evidence type="ECO:0000256" key="12">
    <source>
        <dbReference type="ARBA" id="ARBA00023160"/>
    </source>
</evidence>
<gene>
    <name evidence="15" type="primary">Contig5428.g5803</name>
    <name evidence="15" type="ORF">STYLEM_3915</name>
</gene>
<reference evidence="15 16" key="1">
    <citation type="submission" date="2014-06" db="EMBL/GenBank/DDBJ databases">
        <authorList>
            <person name="Swart Estienne"/>
        </authorList>
    </citation>
    <scope>NUCLEOTIDE SEQUENCE [LARGE SCALE GENOMIC DNA]</scope>
    <source>
        <strain evidence="15 16">130c</strain>
    </source>
</reference>
<dbReference type="PANTHER" id="PTHR20863">
    <property type="entry name" value="ACYL CARRIER PROTEIN"/>
    <property type="match status" value="1"/>
</dbReference>
<keyword evidence="7" id="KW-0276">Fatty acid metabolism</keyword>
<evidence type="ECO:0000256" key="5">
    <source>
        <dbReference type="ARBA" id="ARBA00022516"/>
    </source>
</evidence>
<dbReference type="EMBL" id="CCKQ01003789">
    <property type="protein sequence ID" value="CDW74931.1"/>
    <property type="molecule type" value="Genomic_DNA"/>
</dbReference>
<evidence type="ECO:0000259" key="14">
    <source>
        <dbReference type="PROSITE" id="PS50075"/>
    </source>
</evidence>
<dbReference type="Proteomes" id="UP000039865">
    <property type="component" value="Unassembled WGS sequence"/>
</dbReference>